<dbReference type="EMBL" id="CH473977">
    <property type="protein sequence ID" value="EDL98244.1"/>
    <property type="molecule type" value="Genomic_DNA"/>
</dbReference>
<protein>
    <submittedName>
        <fullName evidence="1">RCG43894</fullName>
    </submittedName>
</protein>
<evidence type="ECO:0000313" key="1">
    <source>
        <dbReference type="EMBL" id="EDL98244.1"/>
    </source>
</evidence>
<reference evidence="2" key="1">
    <citation type="submission" date="2005-09" db="EMBL/GenBank/DDBJ databases">
        <authorList>
            <person name="Mural R.J."/>
            <person name="Li P.W."/>
            <person name="Adams M.D."/>
            <person name="Amanatides P.G."/>
            <person name="Baden-Tillson H."/>
            <person name="Barnstead M."/>
            <person name="Chin S.H."/>
            <person name="Dew I."/>
            <person name="Evans C.A."/>
            <person name="Ferriera S."/>
            <person name="Flanigan M."/>
            <person name="Fosler C."/>
            <person name="Glodek A."/>
            <person name="Gu Z."/>
            <person name="Holt R.A."/>
            <person name="Jennings D."/>
            <person name="Kraft C.L."/>
            <person name="Lu F."/>
            <person name="Nguyen T."/>
            <person name="Nusskern D.R."/>
            <person name="Pfannkoch C.M."/>
            <person name="Sitter C."/>
            <person name="Sutton G.G."/>
            <person name="Venter J.C."/>
            <person name="Wang Z."/>
            <person name="Woodage T."/>
            <person name="Zheng X.H."/>
            <person name="Zhong F."/>
        </authorList>
    </citation>
    <scope>NUCLEOTIDE SEQUENCE [LARGE SCALE GENOMIC DNA]</scope>
    <source>
        <strain>BN</strain>
        <strain evidence="2">Sprague-Dawley</strain>
    </source>
</reference>
<dbReference type="Proteomes" id="UP000234681">
    <property type="component" value="Chromosome 17"/>
</dbReference>
<organism evidence="1 2">
    <name type="scientific">Rattus norvegicus</name>
    <name type="common">Rat</name>
    <dbReference type="NCBI Taxonomy" id="10116"/>
    <lineage>
        <taxon>Eukaryota</taxon>
        <taxon>Metazoa</taxon>
        <taxon>Chordata</taxon>
        <taxon>Craniata</taxon>
        <taxon>Vertebrata</taxon>
        <taxon>Euteleostomi</taxon>
        <taxon>Mammalia</taxon>
        <taxon>Eutheria</taxon>
        <taxon>Euarchontoglires</taxon>
        <taxon>Glires</taxon>
        <taxon>Rodentia</taxon>
        <taxon>Myomorpha</taxon>
        <taxon>Muroidea</taxon>
        <taxon>Muridae</taxon>
        <taxon>Murinae</taxon>
        <taxon>Rattus</taxon>
    </lineage>
</organism>
<gene>
    <name evidence="1" type="ORF">rCG_43894</name>
</gene>
<dbReference type="PROSITE" id="PS51257">
    <property type="entry name" value="PROKAR_LIPOPROTEIN"/>
    <property type="match status" value="1"/>
</dbReference>
<dbReference type="AlphaFoldDB" id="A6J794"/>
<name>A6J794_RAT</name>
<proteinExistence type="predicted"/>
<accession>A6J794</accession>
<evidence type="ECO:0000313" key="2">
    <source>
        <dbReference type="Proteomes" id="UP000234681"/>
    </source>
</evidence>
<sequence>MSRPSSSQAYSAPCKQASSLDESLLHSLLSAACSC</sequence>